<organism evidence="6 7">
    <name type="scientific">Parvibacter caecicola</name>
    <dbReference type="NCBI Taxonomy" id="747645"/>
    <lineage>
        <taxon>Bacteria</taxon>
        <taxon>Bacillati</taxon>
        <taxon>Actinomycetota</taxon>
        <taxon>Coriobacteriia</taxon>
        <taxon>Coriobacteriales</taxon>
        <taxon>Coriobacteriaceae</taxon>
        <taxon>Parvibacter</taxon>
    </lineage>
</organism>
<dbReference type="EMBL" id="SSTM01000005">
    <property type="protein sequence ID" value="TJW09976.1"/>
    <property type="molecule type" value="Genomic_DNA"/>
</dbReference>
<keyword evidence="2 5" id="KW-0812">Transmembrane</keyword>
<comment type="caution">
    <text evidence="6">The sequence shown here is derived from an EMBL/GenBank/DDBJ whole genome shotgun (WGS) entry which is preliminary data.</text>
</comment>
<comment type="subcellular location">
    <subcellularLocation>
        <location evidence="1">Membrane</location>
        <topology evidence="1">Multi-pass membrane protein</topology>
    </subcellularLocation>
</comment>
<evidence type="ECO:0000313" key="6">
    <source>
        <dbReference type="EMBL" id="TJW09976.1"/>
    </source>
</evidence>
<feature type="transmembrane region" description="Helical" evidence="5">
    <location>
        <begin position="25"/>
        <end position="53"/>
    </location>
</feature>
<accession>A0A4T9T6K5</accession>
<dbReference type="GO" id="GO:0005886">
    <property type="term" value="C:plasma membrane"/>
    <property type="evidence" value="ECO:0007669"/>
    <property type="project" value="TreeGrafter"/>
</dbReference>
<name>A0A4T9T6K5_9ACTN</name>
<dbReference type="PANTHER" id="PTHR33514:SF13">
    <property type="entry name" value="PROTEIN ABCI12, CHLOROPLASTIC"/>
    <property type="match status" value="1"/>
</dbReference>
<dbReference type="AlphaFoldDB" id="A0A4T9T6K5"/>
<dbReference type="InterPro" id="IPR003339">
    <property type="entry name" value="ABC/ECF_trnsptr_transmembrane"/>
</dbReference>
<sequence length="255" mass="26746">MSFSAPTTYIPRQSPLHALDARVKLVLLLAYSISLFFLNTWAGLGLAAAALVATVALGRLPVRPLLAPLVPLYVLVAVTVVLNCLNGGGGNPGFDAQRMLAALMVGARILLLAWASLAVTYSTASNQLMEAFASFLHPLRKLGAPVDDVALTLSLALRFIPLVAQQMEAVRRAQYSRGAAFDAEALAAIKAWGGTLVPVLVGMFRRGEVLATSMEARCYGAPGPRTRLASNPFTPANALVAIAGLAGCVCACLFL</sequence>
<reference evidence="6 7" key="1">
    <citation type="submission" date="2019-04" db="EMBL/GenBank/DDBJ databases">
        <title>Microbes associate with the intestines of laboratory mice.</title>
        <authorList>
            <person name="Navarre W."/>
            <person name="Wong E."/>
            <person name="Huang K.C."/>
            <person name="Tropini C."/>
            <person name="Ng K."/>
            <person name="Yu B."/>
        </authorList>
    </citation>
    <scope>NUCLEOTIDE SEQUENCE [LARGE SCALE GENOMIC DNA]</scope>
    <source>
        <strain evidence="6 7">NM48_B13</strain>
    </source>
</reference>
<evidence type="ECO:0000256" key="3">
    <source>
        <dbReference type="ARBA" id="ARBA00022989"/>
    </source>
</evidence>
<keyword evidence="7" id="KW-1185">Reference proteome</keyword>
<evidence type="ECO:0000256" key="1">
    <source>
        <dbReference type="ARBA" id="ARBA00004141"/>
    </source>
</evidence>
<protein>
    <submittedName>
        <fullName evidence="6">Energy-coupling factor transporter transmembrane protein EcfT</fullName>
    </submittedName>
</protein>
<evidence type="ECO:0000256" key="5">
    <source>
        <dbReference type="SAM" id="Phobius"/>
    </source>
</evidence>
<dbReference type="RefSeq" id="WP_136846037.1">
    <property type="nucleotide sequence ID" value="NZ_SSTM01000005.1"/>
</dbReference>
<feature type="transmembrane region" description="Helical" evidence="5">
    <location>
        <begin position="65"/>
        <end position="88"/>
    </location>
</feature>
<feature type="transmembrane region" description="Helical" evidence="5">
    <location>
        <begin position="185"/>
        <end position="204"/>
    </location>
</feature>
<feature type="transmembrane region" description="Helical" evidence="5">
    <location>
        <begin position="236"/>
        <end position="254"/>
    </location>
</feature>
<gene>
    <name evidence="6" type="ORF">E5982_07840</name>
</gene>
<evidence type="ECO:0000256" key="2">
    <source>
        <dbReference type="ARBA" id="ARBA00022692"/>
    </source>
</evidence>
<proteinExistence type="predicted"/>
<dbReference type="PANTHER" id="PTHR33514">
    <property type="entry name" value="PROTEIN ABCI12, CHLOROPLASTIC"/>
    <property type="match status" value="1"/>
</dbReference>
<dbReference type="CDD" id="cd16914">
    <property type="entry name" value="EcfT"/>
    <property type="match status" value="1"/>
</dbReference>
<evidence type="ECO:0000256" key="4">
    <source>
        <dbReference type="ARBA" id="ARBA00023136"/>
    </source>
</evidence>
<evidence type="ECO:0000313" key="7">
    <source>
        <dbReference type="Proteomes" id="UP000309454"/>
    </source>
</evidence>
<keyword evidence="3 5" id="KW-1133">Transmembrane helix</keyword>
<keyword evidence="4 5" id="KW-0472">Membrane</keyword>
<dbReference type="Proteomes" id="UP000309454">
    <property type="component" value="Unassembled WGS sequence"/>
</dbReference>
<dbReference type="OrthoDB" id="3186578at2"/>
<feature type="transmembrane region" description="Helical" evidence="5">
    <location>
        <begin position="142"/>
        <end position="164"/>
    </location>
</feature>
<dbReference type="Pfam" id="PF02361">
    <property type="entry name" value="CbiQ"/>
    <property type="match status" value="1"/>
</dbReference>
<feature type="transmembrane region" description="Helical" evidence="5">
    <location>
        <begin position="100"/>
        <end position="122"/>
    </location>
</feature>